<protein>
    <recommendedName>
        <fullName evidence="8">Cardiolipin synthase N-terminal domain-containing protein</fullName>
    </recommendedName>
</protein>
<proteinExistence type="predicted"/>
<dbReference type="Gene3D" id="1.25.40.10">
    <property type="entry name" value="Tetratricopeptide repeat domain"/>
    <property type="match status" value="1"/>
</dbReference>
<sequence length="245" mass="28205">MLVNAIVFAATGFWMLMIFDCVRNEPKSSSWLWLLIMLNVPGAFIYFAARKLPDLDLPIPNFFKRWTMKDALWNAEAGVTNIGKSHQYVMLGNVLAEMGNLNRALECYRDALHKEPDNTHALWGCATIEMHRKNFAQAQAYLKNLLDRDARYKRGEAFLLYGKVLYELKQWSAAKLHLEQDVKQWGHSESLLLLAKIALNPDGDRVASKKYLTTMLARLKASPKYNYRKQLHLIRSAEKMLKTLG</sequence>
<evidence type="ECO:0000259" key="8">
    <source>
        <dbReference type="Pfam" id="PF13396"/>
    </source>
</evidence>
<dbReference type="Pfam" id="PF13396">
    <property type="entry name" value="PLDc_N"/>
    <property type="match status" value="1"/>
</dbReference>
<dbReference type="Proteomes" id="UP000238937">
    <property type="component" value="Unassembled WGS sequence"/>
</dbReference>
<evidence type="ECO:0000256" key="4">
    <source>
        <dbReference type="ARBA" id="ARBA00022989"/>
    </source>
</evidence>
<dbReference type="SMART" id="SM00028">
    <property type="entry name" value="TPR"/>
    <property type="match status" value="3"/>
</dbReference>
<keyword evidence="4 7" id="KW-1133">Transmembrane helix</keyword>
<evidence type="ECO:0000256" key="2">
    <source>
        <dbReference type="ARBA" id="ARBA00022475"/>
    </source>
</evidence>
<dbReference type="EMBL" id="PVWO01000717">
    <property type="protein sequence ID" value="PSB40230.1"/>
    <property type="molecule type" value="Genomic_DNA"/>
</dbReference>
<feature type="domain" description="Cardiolipin synthase N-terminal" evidence="8">
    <location>
        <begin position="13"/>
        <end position="50"/>
    </location>
</feature>
<keyword evidence="5 7" id="KW-0472">Membrane</keyword>
<dbReference type="AlphaFoldDB" id="A0A2T1F5F9"/>
<keyword evidence="2" id="KW-1003">Cell membrane</keyword>
<comment type="subcellular location">
    <subcellularLocation>
        <location evidence="1">Cell membrane</location>
        <topology evidence="1">Multi-pass membrane protein</topology>
    </subcellularLocation>
</comment>
<evidence type="ECO:0000256" key="5">
    <source>
        <dbReference type="ARBA" id="ARBA00023136"/>
    </source>
</evidence>
<comment type="caution">
    <text evidence="9">The sequence shown here is derived from an EMBL/GenBank/DDBJ whole genome shotgun (WGS) entry which is preliminary data.</text>
</comment>
<evidence type="ECO:0000256" key="1">
    <source>
        <dbReference type="ARBA" id="ARBA00004651"/>
    </source>
</evidence>
<dbReference type="RefSeq" id="WP_106313078.1">
    <property type="nucleotide sequence ID" value="NZ_PVWO01000717.1"/>
</dbReference>
<dbReference type="InterPro" id="IPR027379">
    <property type="entry name" value="CLS_N"/>
</dbReference>
<dbReference type="OrthoDB" id="484408at2"/>
<evidence type="ECO:0000256" key="6">
    <source>
        <dbReference type="PROSITE-ProRule" id="PRU00339"/>
    </source>
</evidence>
<dbReference type="PROSITE" id="PS50293">
    <property type="entry name" value="TPR_REGION"/>
    <property type="match status" value="1"/>
</dbReference>
<dbReference type="SUPFAM" id="SSF48452">
    <property type="entry name" value="TPR-like"/>
    <property type="match status" value="1"/>
</dbReference>
<feature type="transmembrane region" description="Helical" evidence="7">
    <location>
        <begin position="31"/>
        <end position="49"/>
    </location>
</feature>
<keyword evidence="10" id="KW-1185">Reference proteome</keyword>
<evidence type="ECO:0000313" key="10">
    <source>
        <dbReference type="Proteomes" id="UP000238937"/>
    </source>
</evidence>
<dbReference type="PROSITE" id="PS50005">
    <property type="entry name" value="TPR"/>
    <property type="match status" value="1"/>
</dbReference>
<keyword evidence="3 7" id="KW-0812">Transmembrane</keyword>
<evidence type="ECO:0000256" key="7">
    <source>
        <dbReference type="SAM" id="Phobius"/>
    </source>
</evidence>
<evidence type="ECO:0000313" key="9">
    <source>
        <dbReference type="EMBL" id="PSB40230.1"/>
    </source>
</evidence>
<feature type="transmembrane region" description="Helical" evidence="7">
    <location>
        <begin position="6"/>
        <end position="22"/>
    </location>
</feature>
<gene>
    <name evidence="9" type="ORF">C7B77_28615</name>
</gene>
<reference evidence="9 10" key="1">
    <citation type="submission" date="2018-03" db="EMBL/GenBank/DDBJ databases">
        <title>The ancient ancestry and fast evolution of plastids.</title>
        <authorList>
            <person name="Moore K.R."/>
            <person name="Magnabosco C."/>
            <person name="Momper L."/>
            <person name="Gold D.A."/>
            <person name="Bosak T."/>
            <person name="Fournier G.P."/>
        </authorList>
    </citation>
    <scope>NUCLEOTIDE SEQUENCE [LARGE SCALE GENOMIC DNA]</scope>
    <source>
        <strain evidence="9 10">CCALA 037</strain>
    </source>
</reference>
<dbReference type="InterPro" id="IPR011990">
    <property type="entry name" value="TPR-like_helical_dom_sf"/>
</dbReference>
<organism evidence="9 10">
    <name type="scientific">Chamaesiphon polymorphus CCALA 037</name>
    <dbReference type="NCBI Taxonomy" id="2107692"/>
    <lineage>
        <taxon>Bacteria</taxon>
        <taxon>Bacillati</taxon>
        <taxon>Cyanobacteriota</taxon>
        <taxon>Cyanophyceae</taxon>
        <taxon>Gomontiellales</taxon>
        <taxon>Chamaesiphonaceae</taxon>
        <taxon>Chamaesiphon</taxon>
    </lineage>
</organism>
<keyword evidence="6" id="KW-0802">TPR repeat</keyword>
<accession>A0A2T1F5F9</accession>
<name>A0A2T1F5F9_9CYAN</name>
<evidence type="ECO:0000256" key="3">
    <source>
        <dbReference type="ARBA" id="ARBA00022692"/>
    </source>
</evidence>
<dbReference type="Pfam" id="PF14559">
    <property type="entry name" value="TPR_19"/>
    <property type="match status" value="1"/>
</dbReference>
<feature type="repeat" description="TPR" evidence="6">
    <location>
        <begin position="85"/>
        <end position="118"/>
    </location>
</feature>
<dbReference type="InterPro" id="IPR019734">
    <property type="entry name" value="TPR_rpt"/>
</dbReference>